<keyword evidence="4" id="KW-1185">Reference proteome</keyword>
<protein>
    <submittedName>
        <fullName evidence="3">Uncharacterized protein</fullName>
    </submittedName>
</protein>
<dbReference type="AlphaFoldDB" id="H3CLQ8"/>
<dbReference type="Proteomes" id="UP000007303">
    <property type="component" value="Unassembled WGS sequence"/>
</dbReference>
<feature type="chain" id="PRO_5003581379" evidence="2">
    <location>
        <begin position="25"/>
        <end position="88"/>
    </location>
</feature>
<evidence type="ECO:0000256" key="1">
    <source>
        <dbReference type="SAM" id="MobiDB-lite"/>
    </source>
</evidence>
<evidence type="ECO:0000256" key="2">
    <source>
        <dbReference type="SAM" id="SignalP"/>
    </source>
</evidence>
<proteinExistence type="predicted"/>
<evidence type="ECO:0000313" key="3">
    <source>
        <dbReference type="Ensembl" id="ENSTNIP00000009187.1"/>
    </source>
</evidence>
<evidence type="ECO:0000313" key="4">
    <source>
        <dbReference type="Proteomes" id="UP000007303"/>
    </source>
</evidence>
<sequence>MGSREKTHTRLLVLWAFFLSAAECGHRSKTAGRRKLDTFCAADQTLPRDPEAILPRCCSPEAGWEGGSDEEEPCWDSKHEGFSVIKNQ</sequence>
<dbReference type="HOGENOM" id="CLU_2468515_0_0_1"/>
<name>H3CLQ8_TETNG</name>
<accession>H3CLQ8</accession>
<keyword evidence="2" id="KW-0732">Signal</keyword>
<organism evidence="3 4">
    <name type="scientific">Tetraodon nigroviridis</name>
    <name type="common">Spotted green pufferfish</name>
    <name type="synonym">Chelonodon nigroviridis</name>
    <dbReference type="NCBI Taxonomy" id="99883"/>
    <lineage>
        <taxon>Eukaryota</taxon>
        <taxon>Metazoa</taxon>
        <taxon>Chordata</taxon>
        <taxon>Craniata</taxon>
        <taxon>Vertebrata</taxon>
        <taxon>Euteleostomi</taxon>
        <taxon>Actinopterygii</taxon>
        <taxon>Neopterygii</taxon>
        <taxon>Teleostei</taxon>
        <taxon>Neoteleostei</taxon>
        <taxon>Acanthomorphata</taxon>
        <taxon>Eupercaria</taxon>
        <taxon>Tetraodontiformes</taxon>
        <taxon>Tetradontoidea</taxon>
        <taxon>Tetraodontidae</taxon>
        <taxon>Tetraodon</taxon>
    </lineage>
</organism>
<reference evidence="4" key="1">
    <citation type="journal article" date="2004" name="Nature">
        <title>Genome duplication in the teleost fish Tetraodon nigroviridis reveals the early vertebrate proto-karyotype.</title>
        <authorList>
            <person name="Jaillon O."/>
            <person name="Aury J.-M."/>
            <person name="Brunet F."/>
            <person name="Petit J.-L."/>
            <person name="Stange-Thomann N."/>
            <person name="Mauceli E."/>
            <person name="Bouneau L."/>
            <person name="Fischer C."/>
            <person name="Ozouf-Costaz C."/>
            <person name="Bernot A."/>
            <person name="Nicaud S."/>
            <person name="Jaffe D."/>
            <person name="Fisher S."/>
            <person name="Lutfalla G."/>
            <person name="Dossat C."/>
            <person name="Segurens B."/>
            <person name="Dasilva C."/>
            <person name="Salanoubat M."/>
            <person name="Levy M."/>
            <person name="Boudet N."/>
            <person name="Castellano S."/>
            <person name="Anthouard V."/>
            <person name="Jubin C."/>
            <person name="Castelli V."/>
            <person name="Katinka M."/>
            <person name="Vacherie B."/>
            <person name="Biemont C."/>
            <person name="Skalli Z."/>
            <person name="Cattolico L."/>
            <person name="Poulain J."/>
            <person name="De Berardinis V."/>
            <person name="Cruaud C."/>
            <person name="Duprat S."/>
            <person name="Brottier P."/>
            <person name="Coutanceau J.-P."/>
            <person name="Gouzy J."/>
            <person name="Parra G."/>
            <person name="Lardier G."/>
            <person name="Chapple C."/>
            <person name="McKernan K.J."/>
            <person name="McEwan P."/>
            <person name="Bosak S."/>
            <person name="Kellis M."/>
            <person name="Volff J.-N."/>
            <person name="Guigo R."/>
            <person name="Zody M.C."/>
            <person name="Mesirov J."/>
            <person name="Lindblad-Toh K."/>
            <person name="Birren B."/>
            <person name="Nusbaum C."/>
            <person name="Kahn D."/>
            <person name="Robinson-Rechavi M."/>
            <person name="Laudet V."/>
            <person name="Schachter V."/>
            <person name="Quetier F."/>
            <person name="Saurin W."/>
            <person name="Scarpelli C."/>
            <person name="Wincker P."/>
            <person name="Lander E.S."/>
            <person name="Weissenbach J."/>
            <person name="Roest Crollius H."/>
        </authorList>
    </citation>
    <scope>NUCLEOTIDE SEQUENCE [LARGE SCALE GENOMIC DNA]</scope>
</reference>
<feature type="signal peptide" evidence="2">
    <location>
        <begin position="1"/>
        <end position="24"/>
    </location>
</feature>
<reference evidence="3" key="3">
    <citation type="submission" date="2025-09" db="UniProtKB">
        <authorList>
            <consortium name="Ensembl"/>
        </authorList>
    </citation>
    <scope>IDENTIFICATION</scope>
</reference>
<reference evidence="3" key="2">
    <citation type="submission" date="2025-08" db="UniProtKB">
        <authorList>
            <consortium name="Ensembl"/>
        </authorList>
    </citation>
    <scope>IDENTIFICATION</scope>
</reference>
<dbReference type="Ensembl" id="ENSTNIT00000009358.1">
    <property type="protein sequence ID" value="ENSTNIP00000009187.1"/>
    <property type="gene ID" value="ENSTNIG00000006419.1"/>
</dbReference>
<feature type="region of interest" description="Disordered" evidence="1">
    <location>
        <begin position="64"/>
        <end position="88"/>
    </location>
</feature>
<dbReference type="InParanoid" id="H3CLQ8"/>